<proteinExistence type="predicted"/>
<evidence type="ECO:0000313" key="1">
    <source>
        <dbReference type="EMBL" id="ASD63700.1"/>
    </source>
</evidence>
<dbReference type="Gene3D" id="2.60.120.620">
    <property type="entry name" value="q2cbj1_9rhob like domain"/>
    <property type="match status" value="1"/>
</dbReference>
<sequence length="203" mass="23705">MIKTLFPTFVYYAPLASKDKSLNKDLKQESLKIAEVDEEGQIWSQKNYKGGFTSYGSMSQLHQFSSTFGDLEKEINKHVRKFVKHLEMDIDPKELRMSSCWVNIMPTDVIHTMHLHPLSVISGTYYVQTPKNCSAIKFEDPRLDSFMASPPRKHNAKVHNQRYHSLEPQEGHVVLFESWLRHEVPKNDSDKERISISFNYDWV</sequence>
<organism evidence="1 2">
    <name type="scientific">Bdellovibrio bacteriovorus</name>
    <dbReference type="NCBI Taxonomy" id="959"/>
    <lineage>
        <taxon>Bacteria</taxon>
        <taxon>Pseudomonadati</taxon>
        <taxon>Bdellovibrionota</taxon>
        <taxon>Bdellovibrionia</taxon>
        <taxon>Bdellovibrionales</taxon>
        <taxon>Pseudobdellovibrionaceae</taxon>
        <taxon>Bdellovibrio</taxon>
    </lineage>
</organism>
<protein>
    <recommendedName>
        <fullName evidence="3">Fe2OG dioxygenase domain-containing protein</fullName>
    </recommendedName>
</protein>
<evidence type="ECO:0008006" key="3">
    <source>
        <dbReference type="Google" id="ProtNLM"/>
    </source>
</evidence>
<dbReference type="Proteomes" id="UP000197003">
    <property type="component" value="Chromosome"/>
</dbReference>
<dbReference type="EMBL" id="CP020946">
    <property type="protein sequence ID" value="ASD63700.1"/>
    <property type="molecule type" value="Genomic_DNA"/>
</dbReference>
<dbReference type="AlphaFoldDB" id="A0A1Z3N892"/>
<dbReference type="InterPro" id="IPR012668">
    <property type="entry name" value="CHP02466"/>
</dbReference>
<evidence type="ECO:0000313" key="2">
    <source>
        <dbReference type="Proteomes" id="UP000197003"/>
    </source>
</evidence>
<reference evidence="1 2" key="1">
    <citation type="submission" date="2017-04" db="EMBL/GenBank/DDBJ databases">
        <title>Whole genome sequence of Bdellovibrio bacteriovorus strain SSB218315.</title>
        <authorList>
            <person name="Oyedara O."/>
            <person name="Rodriguez-Perez M.A."/>
        </authorList>
    </citation>
    <scope>NUCLEOTIDE SEQUENCE [LARGE SCALE GENOMIC DNA]</scope>
    <source>
        <strain evidence="1 2">SSB218315</strain>
    </source>
</reference>
<name>A0A1Z3N892_BDEBC</name>
<dbReference type="RefSeq" id="WP_088565222.1">
    <property type="nucleotide sequence ID" value="NZ_CP020946.1"/>
</dbReference>
<dbReference type="NCBIfam" id="TIGR02466">
    <property type="entry name" value="TIGR02466 family protein"/>
    <property type="match status" value="1"/>
</dbReference>
<dbReference type="Pfam" id="PF13759">
    <property type="entry name" value="2OG-FeII_Oxy_5"/>
    <property type="match status" value="1"/>
</dbReference>
<gene>
    <name evidence="1" type="ORF">B9G79_08990</name>
</gene>
<dbReference type="SUPFAM" id="SSF51197">
    <property type="entry name" value="Clavaminate synthase-like"/>
    <property type="match status" value="1"/>
</dbReference>
<dbReference type="OrthoDB" id="549777at2"/>
<accession>A0A1Z3N892</accession>